<feature type="domain" description="SBP-type" evidence="5">
    <location>
        <begin position="88"/>
        <end position="165"/>
    </location>
</feature>
<evidence type="ECO:0000313" key="7">
    <source>
        <dbReference type="Proteomes" id="UP001465755"/>
    </source>
</evidence>
<dbReference type="InterPro" id="IPR004333">
    <property type="entry name" value="SBP_dom"/>
</dbReference>
<comment type="caution">
    <text evidence="6">The sequence shown here is derived from an EMBL/GenBank/DDBJ whole genome shotgun (WGS) entry which is preliminary data.</text>
</comment>
<keyword evidence="2" id="KW-0863">Zinc-finger</keyword>
<keyword evidence="1" id="KW-0479">Metal-binding</keyword>
<dbReference type="Gene3D" id="4.10.1100.10">
    <property type="entry name" value="Transcription factor, SBP-box domain"/>
    <property type="match status" value="1"/>
</dbReference>
<dbReference type="PANTHER" id="PTHR31251">
    <property type="entry name" value="SQUAMOSA PROMOTER-BINDING-LIKE PROTEIN 4"/>
    <property type="match status" value="1"/>
</dbReference>
<evidence type="ECO:0000256" key="2">
    <source>
        <dbReference type="ARBA" id="ARBA00022771"/>
    </source>
</evidence>
<dbReference type="GO" id="GO:0005634">
    <property type="term" value="C:nucleus"/>
    <property type="evidence" value="ECO:0007669"/>
    <property type="project" value="InterPro"/>
</dbReference>
<reference evidence="6 7" key="1">
    <citation type="journal article" date="2024" name="Nat. Commun.">
        <title>Phylogenomics reveals the evolutionary origins of lichenization in chlorophyte algae.</title>
        <authorList>
            <person name="Puginier C."/>
            <person name="Libourel C."/>
            <person name="Otte J."/>
            <person name="Skaloud P."/>
            <person name="Haon M."/>
            <person name="Grisel S."/>
            <person name="Petersen M."/>
            <person name="Berrin J.G."/>
            <person name="Delaux P.M."/>
            <person name="Dal Grande F."/>
            <person name="Keller J."/>
        </authorList>
    </citation>
    <scope>NUCLEOTIDE SEQUENCE [LARGE SCALE GENOMIC DNA]</scope>
    <source>
        <strain evidence="6 7">SAG 2036</strain>
    </source>
</reference>
<gene>
    <name evidence="6" type="ORF">WJX73_000826</name>
</gene>
<dbReference type="InterPro" id="IPR036893">
    <property type="entry name" value="SBP_sf"/>
</dbReference>
<dbReference type="PANTHER" id="PTHR31251:SF169">
    <property type="entry name" value="SQUAMOSA PROMOTER-BINDING-LIKE PROTEIN 8"/>
    <property type="match status" value="1"/>
</dbReference>
<evidence type="ECO:0000256" key="4">
    <source>
        <dbReference type="SAM" id="MobiDB-lite"/>
    </source>
</evidence>
<dbReference type="GO" id="GO:0003677">
    <property type="term" value="F:DNA binding"/>
    <property type="evidence" value="ECO:0007669"/>
    <property type="project" value="InterPro"/>
</dbReference>
<organism evidence="6 7">
    <name type="scientific">Symbiochloris irregularis</name>
    <dbReference type="NCBI Taxonomy" id="706552"/>
    <lineage>
        <taxon>Eukaryota</taxon>
        <taxon>Viridiplantae</taxon>
        <taxon>Chlorophyta</taxon>
        <taxon>core chlorophytes</taxon>
        <taxon>Trebouxiophyceae</taxon>
        <taxon>Trebouxiales</taxon>
        <taxon>Trebouxiaceae</taxon>
        <taxon>Symbiochloris</taxon>
    </lineage>
</organism>
<dbReference type="PROSITE" id="PS51141">
    <property type="entry name" value="ZF_SBP"/>
    <property type="match status" value="1"/>
</dbReference>
<dbReference type="InterPro" id="IPR044817">
    <property type="entry name" value="SBP-like"/>
</dbReference>
<evidence type="ECO:0000256" key="1">
    <source>
        <dbReference type="ARBA" id="ARBA00022723"/>
    </source>
</evidence>
<name>A0AAW1PWB4_9CHLO</name>
<dbReference type="SUPFAM" id="SSF103612">
    <property type="entry name" value="SBT domain"/>
    <property type="match status" value="1"/>
</dbReference>
<proteinExistence type="predicted"/>
<dbReference type="Proteomes" id="UP001465755">
    <property type="component" value="Unassembled WGS sequence"/>
</dbReference>
<dbReference type="Pfam" id="PF03110">
    <property type="entry name" value="SBP"/>
    <property type="match status" value="1"/>
</dbReference>
<sequence>MVTSGGEVDREQHWRLEDYAWDNTALTGREVSPASLWRGTESRHVSESSPDSLLPDTASGEAAQALPQSVPVVLDSLQSTGGQKKTIPLMCQVEGCKRDLAGSKDYYQRYRVCEEHLKLSSLIKDNIPQRFCQQCGRFHVLADFDGDKRSLPEDIAEMPTAASAAIVSAATAPALPPLERTPDAVMAEEDLYVASSILGLTPAATARRASRHALQMQGSQEAVVQQAHASLAERLMKAPSDTGLMALPSQGLEQPYDDAMVRFLSEPAARHRLLSAASLSSAGSAALMSRLRPLEAQPGLDWLSGGARAESLTASGNLNKDMPGLQDMPAKPAPASMDHPAMGLSSDLSQNLADALHMCTSEPIYKPDCLGIDLADAGGEMLQRFSEPMPETMPTHDLGSRSWAQRHNMPAGVYEPTTDLADTEHRLMSGPAAEVELLLHAHVVGFAVVYGWGRIVHSSRLNSIKEEGNPLLDLRPTSSVPTDLTGLARDLEAQPLPMLPHHVSHQQLQQQLPHDALARPAGLDTGYNMLDSLTLQSLSAGALPGLQEPGRHSQQLPASLPLGYTAASGATSAGHGEMILWVRSQHGDPAQALGTYHLGFTG</sequence>
<evidence type="ECO:0000259" key="5">
    <source>
        <dbReference type="PROSITE" id="PS51141"/>
    </source>
</evidence>
<protein>
    <recommendedName>
        <fullName evidence="5">SBP-type domain-containing protein</fullName>
    </recommendedName>
</protein>
<dbReference type="GO" id="GO:0008270">
    <property type="term" value="F:zinc ion binding"/>
    <property type="evidence" value="ECO:0007669"/>
    <property type="project" value="UniProtKB-KW"/>
</dbReference>
<keyword evidence="7" id="KW-1185">Reference proteome</keyword>
<accession>A0AAW1PWB4</accession>
<dbReference type="AlphaFoldDB" id="A0AAW1PWB4"/>
<evidence type="ECO:0000256" key="3">
    <source>
        <dbReference type="ARBA" id="ARBA00022833"/>
    </source>
</evidence>
<feature type="region of interest" description="Disordered" evidence="4">
    <location>
        <begin position="37"/>
        <end position="57"/>
    </location>
</feature>
<evidence type="ECO:0000313" key="6">
    <source>
        <dbReference type="EMBL" id="KAK9812453.1"/>
    </source>
</evidence>
<keyword evidence="3" id="KW-0862">Zinc</keyword>
<dbReference type="EMBL" id="JALJOQ010000006">
    <property type="protein sequence ID" value="KAK9812453.1"/>
    <property type="molecule type" value="Genomic_DNA"/>
</dbReference>